<feature type="chain" id="PRO_5043471612" description="RxLR effector protein" evidence="2">
    <location>
        <begin position="27"/>
        <end position="288"/>
    </location>
</feature>
<feature type="compositionally biased region" description="Polar residues" evidence="1">
    <location>
        <begin position="63"/>
        <end position="72"/>
    </location>
</feature>
<feature type="compositionally biased region" description="Polar residues" evidence="1">
    <location>
        <begin position="129"/>
        <end position="138"/>
    </location>
</feature>
<gene>
    <name evidence="3" type="ORF">PDE001_LOCUS7001</name>
</gene>
<evidence type="ECO:0008006" key="5">
    <source>
        <dbReference type="Google" id="ProtNLM"/>
    </source>
</evidence>
<feature type="region of interest" description="Disordered" evidence="1">
    <location>
        <begin position="249"/>
        <end position="288"/>
    </location>
</feature>
<sequence>MTKLNVILSFAAAVAMVFTSIDMVNAANIRSEGRFLTSIAIDSTKAERFLQEIEASEGAENDGSLSTDSNLIPQEAEKSENEEDDSVDSTDSERFLVEVNGGAAKVGERFNGERFLQEIEASEGAENDGSLSTDSNLIPQEAEKSENEEDDSVDSTDSERFLVEVNGGAAKVGERFNGERFLQEIEASEGAENDGSLSTDSNLIPQEAEKSENEEDDSVDSTDSERFLVEVNGGAAKVGERFNGERFLQEIEASEGAENDGSLSTDSNLIPQEAEKSETEEDDSSDSI</sequence>
<feature type="compositionally biased region" description="Polar residues" evidence="1">
    <location>
        <begin position="261"/>
        <end position="270"/>
    </location>
</feature>
<comment type="caution">
    <text evidence="3">The sequence shown here is derived from an EMBL/GenBank/DDBJ whole genome shotgun (WGS) entry which is preliminary data.</text>
</comment>
<feature type="compositionally biased region" description="Polar residues" evidence="1">
    <location>
        <begin position="195"/>
        <end position="204"/>
    </location>
</feature>
<evidence type="ECO:0000256" key="1">
    <source>
        <dbReference type="SAM" id="MobiDB-lite"/>
    </source>
</evidence>
<feature type="compositionally biased region" description="Acidic residues" evidence="1">
    <location>
        <begin position="80"/>
        <end position="90"/>
    </location>
</feature>
<accession>A0AAV0USY2</accession>
<evidence type="ECO:0000313" key="3">
    <source>
        <dbReference type="EMBL" id="CAI5738760.1"/>
    </source>
</evidence>
<evidence type="ECO:0000313" key="4">
    <source>
        <dbReference type="Proteomes" id="UP001162029"/>
    </source>
</evidence>
<dbReference type="Proteomes" id="UP001162029">
    <property type="component" value="Unassembled WGS sequence"/>
</dbReference>
<feature type="compositionally biased region" description="Acidic residues" evidence="1">
    <location>
        <begin position="212"/>
        <end position="222"/>
    </location>
</feature>
<protein>
    <recommendedName>
        <fullName evidence="5">RxLR effector protein</fullName>
    </recommendedName>
</protein>
<proteinExistence type="predicted"/>
<feature type="region of interest" description="Disordered" evidence="1">
    <location>
        <begin position="122"/>
        <end position="160"/>
    </location>
</feature>
<feature type="region of interest" description="Disordered" evidence="1">
    <location>
        <begin position="183"/>
        <end position="226"/>
    </location>
</feature>
<organism evidence="3 4">
    <name type="scientific">Peronospora destructor</name>
    <dbReference type="NCBI Taxonomy" id="86335"/>
    <lineage>
        <taxon>Eukaryota</taxon>
        <taxon>Sar</taxon>
        <taxon>Stramenopiles</taxon>
        <taxon>Oomycota</taxon>
        <taxon>Peronosporomycetes</taxon>
        <taxon>Peronosporales</taxon>
        <taxon>Peronosporaceae</taxon>
        <taxon>Peronospora</taxon>
    </lineage>
</organism>
<dbReference type="EMBL" id="CANTFM010001373">
    <property type="protein sequence ID" value="CAI5738760.1"/>
    <property type="molecule type" value="Genomic_DNA"/>
</dbReference>
<keyword evidence="2" id="KW-0732">Signal</keyword>
<feature type="signal peptide" evidence="2">
    <location>
        <begin position="1"/>
        <end position="26"/>
    </location>
</feature>
<name>A0AAV0USY2_9STRA</name>
<keyword evidence="4" id="KW-1185">Reference proteome</keyword>
<feature type="compositionally biased region" description="Acidic residues" evidence="1">
    <location>
        <begin position="278"/>
        <end position="288"/>
    </location>
</feature>
<feature type="region of interest" description="Disordered" evidence="1">
    <location>
        <begin position="56"/>
        <end position="94"/>
    </location>
</feature>
<evidence type="ECO:0000256" key="2">
    <source>
        <dbReference type="SAM" id="SignalP"/>
    </source>
</evidence>
<reference evidence="3" key="1">
    <citation type="submission" date="2022-12" db="EMBL/GenBank/DDBJ databases">
        <authorList>
            <person name="Webb A."/>
        </authorList>
    </citation>
    <scope>NUCLEOTIDE SEQUENCE</scope>
    <source>
        <strain evidence="3">Pd1</strain>
    </source>
</reference>
<feature type="compositionally biased region" description="Acidic residues" evidence="1">
    <location>
        <begin position="146"/>
        <end position="156"/>
    </location>
</feature>
<dbReference type="AlphaFoldDB" id="A0AAV0USY2"/>